<keyword evidence="1" id="KW-0812">Transmembrane</keyword>
<dbReference type="RefSeq" id="WP_255525653.1">
    <property type="nucleotide sequence ID" value="NZ_JAPCID010000068.1"/>
</dbReference>
<keyword evidence="1" id="KW-1133">Transmembrane helix</keyword>
<dbReference type="EMBL" id="JAPCID010000068">
    <property type="protein sequence ID" value="MDA0141903.1"/>
    <property type="molecule type" value="Genomic_DNA"/>
</dbReference>
<dbReference type="Proteomes" id="UP001147700">
    <property type="component" value="Unassembled WGS sequence"/>
</dbReference>
<accession>A0ABT4RTJ2</accession>
<reference evidence="2" key="1">
    <citation type="submission" date="2022-10" db="EMBL/GenBank/DDBJ databases">
        <title>The WGS of Solirubrobacter sp. CPCC 204708.</title>
        <authorList>
            <person name="Jiang Z."/>
        </authorList>
    </citation>
    <scope>NUCLEOTIDE SEQUENCE</scope>
    <source>
        <strain evidence="2">CPCC 204708</strain>
    </source>
</reference>
<organism evidence="2 3">
    <name type="scientific">Solirubrobacter deserti</name>
    <dbReference type="NCBI Taxonomy" id="2282478"/>
    <lineage>
        <taxon>Bacteria</taxon>
        <taxon>Bacillati</taxon>
        <taxon>Actinomycetota</taxon>
        <taxon>Thermoleophilia</taxon>
        <taxon>Solirubrobacterales</taxon>
        <taxon>Solirubrobacteraceae</taxon>
        <taxon>Solirubrobacter</taxon>
    </lineage>
</organism>
<feature type="transmembrane region" description="Helical" evidence="1">
    <location>
        <begin position="21"/>
        <end position="41"/>
    </location>
</feature>
<keyword evidence="3" id="KW-1185">Reference proteome</keyword>
<sequence length="42" mass="4288">MAAISPSPRRRPHDLPRWAGTLGLVLGSSIGAAACYGLAALL</sequence>
<evidence type="ECO:0000256" key="1">
    <source>
        <dbReference type="SAM" id="Phobius"/>
    </source>
</evidence>
<evidence type="ECO:0000313" key="3">
    <source>
        <dbReference type="Proteomes" id="UP001147700"/>
    </source>
</evidence>
<evidence type="ECO:0000313" key="2">
    <source>
        <dbReference type="EMBL" id="MDA0141903.1"/>
    </source>
</evidence>
<name>A0ABT4RTJ2_9ACTN</name>
<gene>
    <name evidence="2" type="ORF">OJ962_30725</name>
</gene>
<keyword evidence="1" id="KW-0472">Membrane</keyword>
<protein>
    <submittedName>
        <fullName evidence="2">Uncharacterized protein</fullName>
    </submittedName>
</protein>
<proteinExistence type="predicted"/>
<comment type="caution">
    <text evidence="2">The sequence shown here is derived from an EMBL/GenBank/DDBJ whole genome shotgun (WGS) entry which is preliminary data.</text>
</comment>